<dbReference type="InterPro" id="IPR027443">
    <property type="entry name" value="IPNS-like_sf"/>
</dbReference>
<proteinExistence type="inferred from homology"/>
<keyword evidence="5" id="KW-1185">Reference proteome</keyword>
<gene>
    <name evidence="4" type="ORF">IFR04_005147</name>
</gene>
<dbReference type="InterPro" id="IPR026992">
    <property type="entry name" value="DIOX_N"/>
</dbReference>
<dbReference type="InterPro" id="IPR005123">
    <property type="entry name" value="Oxoglu/Fe-dep_dioxygenase_dom"/>
</dbReference>
<dbReference type="SUPFAM" id="SSF51197">
    <property type="entry name" value="Clavaminate synthase-like"/>
    <property type="match status" value="1"/>
</dbReference>
<keyword evidence="2" id="KW-0408">Iron</keyword>
<dbReference type="PANTHER" id="PTHR47990">
    <property type="entry name" value="2-OXOGLUTARATE (2OG) AND FE(II)-DEPENDENT OXYGENASE SUPERFAMILY PROTEIN-RELATED"/>
    <property type="match status" value="1"/>
</dbReference>
<dbReference type="PROSITE" id="PS51471">
    <property type="entry name" value="FE2OG_OXY"/>
    <property type="match status" value="1"/>
</dbReference>
<dbReference type="Pfam" id="PF14226">
    <property type="entry name" value="DIOX_N"/>
    <property type="match status" value="1"/>
</dbReference>
<protein>
    <recommendedName>
        <fullName evidence="3">Fe2OG dioxygenase domain-containing protein</fullName>
    </recommendedName>
</protein>
<dbReference type="GO" id="GO:0016491">
    <property type="term" value="F:oxidoreductase activity"/>
    <property type="evidence" value="ECO:0007669"/>
    <property type="project" value="UniProtKB-KW"/>
</dbReference>
<dbReference type="OrthoDB" id="288590at2759"/>
<dbReference type="EMBL" id="JAFJYH010000060">
    <property type="protein sequence ID" value="KAG4421771.1"/>
    <property type="molecule type" value="Genomic_DNA"/>
</dbReference>
<dbReference type="AlphaFoldDB" id="A0A8H7TLV5"/>
<reference evidence="4" key="1">
    <citation type="submission" date="2021-02" db="EMBL/GenBank/DDBJ databases">
        <title>Genome sequence Cadophora malorum strain M34.</title>
        <authorList>
            <person name="Stefanovic E."/>
            <person name="Vu D."/>
            <person name="Scully C."/>
            <person name="Dijksterhuis J."/>
            <person name="Roader J."/>
            <person name="Houbraken J."/>
        </authorList>
    </citation>
    <scope>NUCLEOTIDE SEQUENCE</scope>
    <source>
        <strain evidence="4">M34</strain>
    </source>
</reference>
<dbReference type="Pfam" id="PF03171">
    <property type="entry name" value="2OG-FeII_Oxy"/>
    <property type="match status" value="1"/>
</dbReference>
<keyword evidence="2" id="KW-0560">Oxidoreductase</keyword>
<evidence type="ECO:0000313" key="5">
    <source>
        <dbReference type="Proteomes" id="UP000664132"/>
    </source>
</evidence>
<evidence type="ECO:0000259" key="3">
    <source>
        <dbReference type="PROSITE" id="PS51471"/>
    </source>
</evidence>
<keyword evidence="2" id="KW-0479">Metal-binding</keyword>
<organism evidence="4 5">
    <name type="scientific">Cadophora malorum</name>
    <dbReference type="NCBI Taxonomy" id="108018"/>
    <lineage>
        <taxon>Eukaryota</taxon>
        <taxon>Fungi</taxon>
        <taxon>Dikarya</taxon>
        <taxon>Ascomycota</taxon>
        <taxon>Pezizomycotina</taxon>
        <taxon>Leotiomycetes</taxon>
        <taxon>Helotiales</taxon>
        <taxon>Ploettnerulaceae</taxon>
        <taxon>Cadophora</taxon>
    </lineage>
</organism>
<dbReference type="Proteomes" id="UP000664132">
    <property type="component" value="Unassembled WGS sequence"/>
</dbReference>
<dbReference type="GO" id="GO:0044283">
    <property type="term" value="P:small molecule biosynthetic process"/>
    <property type="evidence" value="ECO:0007669"/>
    <property type="project" value="UniProtKB-ARBA"/>
</dbReference>
<name>A0A8H7TLV5_9HELO</name>
<comment type="caution">
    <text evidence="4">The sequence shown here is derived from an EMBL/GenBank/DDBJ whole genome shotgun (WGS) entry which is preliminary data.</text>
</comment>
<dbReference type="Gene3D" id="2.60.120.330">
    <property type="entry name" value="B-lactam Antibiotic, Isopenicillin N Synthase, Chain"/>
    <property type="match status" value="1"/>
</dbReference>
<dbReference type="InterPro" id="IPR050231">
    <property type="entry name" value="Iron_ascorbate_oxido_reductase"/>
</dbReference>
<evidence type="ECO:0000256" key="2">
    <source>
        <dbReference type="RuleBase" id="RU003682"/>
    </source>
</evidence>
<dbReference type="InterPro" id="IPR044861">
    <property type="entry name" value="IPNS-like_FE2OG_OXY"/>
</dbReference>
<comment type="similarity">
    <text evidence="1 2">Belongs to the iron/ascorbate-dependent oxidoreductase family.</text>
</comment>
<evidence type="ECO:0000256" key="1">
    <source>
        <dbReference type="ARBA" id="ARBA00008056"/>
    </source>
</evidence>
<accession>A0A8H7TLV5</accession>
<dbReference type="GO" id="GO:0046872">
    <property type="term" value="F:metal ion binding"/>
    <property type="evidence" value="ECO:0007669"/>
    <property type="project" value="UniProtKB-KW"/>
</dbReference>
<sequence>MGSPRNGFPVPLIDISPFLSSTTTAESRKHVIQQVRSACQQLGFFELIGHGIPISLQREVLLCAERLFNLPLEEKLAMLMSKSPGLSKRGYEAVGGQVLDKKPDSKEGFYIGIEIPADDPRCGEFSMGPNFWPEALSDEEFKEPVMRYHAEGVRVHETLLHIIAMALPYGDDVFDNLMTDPVANIKLLHYPPNPASSAEDAPVGAGTHTDFGSITILLQQPNHHGLEALHPTNKAWIPILAQEDVLIVNIGDLLQKWTNGIFKSPLHRAINASPHHRYSVPFFYHGNLGTRLSPLDGSGDGTEETAGEHIAGKLLRSFGDIKD</sequence>
<feature type="domain" description="Fe2OG dioxygenase" evidence="3">
    <location>
        <begin position="178"/>
        <end position="286"/>
    </location>
</feature>
<evidence type="ECO:0000313" key="4">
    <source>
        <dbReference type="EMBL" id="KAG4421771.1"/>
    </source>
</evidence>